<evidence type="ECO:0000259" key="7">
    <source>
        <dbReference type="PROSITE" id="PS50109"/>
    </source>
</evidence>
<dbReference type="InterPro" id="IPR036890">
    <property type="entry name" value="HATPase_C_sf"/>
</dbReference>
<dbReference type="SMART" id="SM00388">
    <property type="entry name" value="HisKA"/>
    <property type="match status" value="1"/>
</dbReference>
<feature type="domain" description="Histidine kinase" evidence="7">
    <location>
        <begin position="825"/>
        <end position="1039"/>
    </location>
</feature>
<feature type="domain" description="PAC" evidence="9">
    <location>
        <begin position="504"/>
        <end position="559"/>
    </location>
</feature>
<dbReference type="PROSITE" id="PS50112">
    <property type="entry name" value="PAS"/>
    <property type="match status" value="2"/>
</dbReference>
<dbReference type="InterPro" id="IPR013656">
    <property type="entry name" value="PAS_4"/>
</dbReference>
<dbReference type="SUPFAM" id="SSF47384">
    <property type="entry name" value="Homodimeric domain of signal transducing histidine kinase"/>
    <property type="match status" value="1"/>
</dbReference>
<dbReference type="SUPFAM" id="SSF55874">
    <property type="entry name" value="ATPase domain of HSP90 chaperone/DNA topoisomerase II/histidine kinase"/>
    <property type="match status" value="1"/>
</dbReference>
<protein>
    <recommendedName>
        <fullName evidence="2">histidine kinase</fullName>
        <ecNumber evidence="2">2.7.13.3</ecNumber>
    </recommendedName>
</protein>
<dbReference type="CDD" id="cd00082">
    <property type="entry name" value="HisKA"/>
    <property type="match status" value="1"/>
</dbReference>
<dbReference type="InterPro" id="IPR000014">
    <property type="entry name" value="PAS"/>
</dbReference>
<keyword evidence="4" id="KW-0808">Transferase</keyword>
<proteinExistence type="predicted"/>
<dbReference type="InterPro" id="IPR000700">
    <property type="entry name" value="PAS-assoc_C"/>
</dbReference>
<dbReference type="InterPro" id="IPR035965">
    <property type="entry name" value="PAS-like_dom_sf"/>
</dbReference>
<dbReference type="SMART" id="SM00387">
    <property type="entry name" value="HATPase_c"/>
    <property type="match status" value="1"/>
</dbReference>
<dbReference type="SUPFAM" id="SSF55785">
    <property type="entry name" value="PYP-like sensor domain (PAS domain)"/>
    <property type="match status" value="4"/>
</dbReference>
<keyword evidence="3" id="KW-0597">Phosphoprotein</keyword>
<dbReference type="CDD" id="cd00130">
    <property type="entry name" value="PAS"/>
    <property type="match status" value="2"/>
</dbReference>
<dbReference type="InterPro" id="IPR003661">
    <property type="entry name" value="HisK_dim/P_dom"/>
</dbReference>
<feature type="transmembrane region" description="Helical" evidence="6">
    <location>
        <begin position="33"/>
        <end position="53"/>
    </location>
</feature>
<dbReference type="FunFam" id="3.30.565.10:FF:000006">
    <property type="entry name" value="Sensor histidine kinase WalK"/>
    <property type="match status" value="1"/>
</dbReference>
<dbReference type="PANTHER" id="PTHR43304:SF1">
    <property type="entry name" value="PAC DOMAIN-CONTAINING PROTEIN"/>
    <property type="match status" value="1"/>
</dbReference>
<keyword evidence="6" id="KW-0812">Transmembrane</keyword>
<keyword evidence="5" id="KW-0418">Kinase</keyword>
<organism evidence="10 11">
    <name type="scientific">Pararhodospirillum oryzae</name>
    <dbReference type="NCBI Taxonomy" id="478448"/>
    <lineage>
        <taxon>Bacteria</taxon>
        <taxon>Pseudomonadati</taxon>
        <taxon>Pseudomonadota</taxon>
        <taxon>Alphaproteobacteria</taxon>
        <taxon>Rhodospirillales</taxon>
        <taxon>Rhodospirillaceae</taxon>
        <taxon>Pararhodospirillum</taxon>
    </lineage>
</organism>
<dbReference type="AlphaFoldDB" id="A0A512HA60"/>
<evidence type="ECO:0000256" key="3">
    <source>
        <dbReference type="ARBA" id="ARBA00022553"/>
    </source>
</evidence>
<dbReference type="Pfam" id="PF00512">
    <property type="entry name" value="HisKA"/>
    <property type="match status" value="1"/>
</dbReference>
<dbReference type="PANTHER" id="PTHR43304">
    <property type="entry name" value="PHYTOCHROME-LIKE PROTEIN CPH1"/>
    <property type="match status" value="1"/>
</dbReference>
<comment type="caution">
    <text evidence="10">The sequence shown here is derived from an EMBL/GenBank/DDBJ whole genome shotgun (WGS) entry which is preliminary data.</text>
</comment>
<dbReference type="NCBIfam" id="TIGR00229">
    <property type="entry name" value="sensory_box"/>
    <property type="match status" value="2"/>
</dbReference>
<gene>
    <name evidence="10" type="ORF">ROR02_24720</name>
</gene>
<dbReference type="Proteomes" id="UP000321567">
    <property type="component" value="Unassembled WGS sequence"/>
</dbReference>
<dbReference type="InterPro" id="IPR003594">
    <property type="entry name" value="HATPase_dom"/>
</dbReference>
<dbReference type="Pfam" id="PF02518">
    <property type="entry name" value="HATPase_c"/>
    <property type="match status" value="1"/>
</dbReference>
<dbReference type="InterPro" id="IPR005467">
    <property type="entry name" value="His_kinase_dom"/>
</dbReference>
<name>A0A512HA60_9PROT</name>
<dbReference type="InterPro" id="IPR052162">
    <property type="entry name" value="Sensor_kinase/Photoreceptor"/>
</dbReference>
<evidence type="ECO:0000256" key="5">
    <source>
        <dbReference type="ARBA" id="ARBA00022777"/>
    </source>
</evidence>
<evidence type="ECO:0000313" key="11">
    <source>
        <dbReference type="Proteomes" id="UP000321567"/>
    </source>
</evidence>
<dbReference type="EMBL" id="BJZO01000072">
    <property type="protein sequence ID" value="GEO82341.1"/>
    <property type="molecule type" value="Genomic_DNA"/>
</dbReference>
<dbReference type="SMART" id="SM00091">
    <property type="entry name" value="PAS"/>
    <property type="match status" value="3"/>
</dbReference>
<dbReference type="SMART" id="SM00086">
    <property type="entry name" value="PAC"/>
    <property type="match status" value="3"/>
</dbReference>
<dbReference type="RefSeq" id="WP_147164357.1">
    <property type="nucleotide sequence ID" value="NZ_BJZO01000072.1"/>
</dbReference>
<evidence type="ECO:0000256" key="4">
    <source>
        <dbReference type="ARBA" id="ARBA00022679"/>
    </source>
</evidence>
<evidence type="ECO:0000256" key="6">
    <source>
        <dbReference type="SAM" id="Phobius"/>
    </source>
</evidence>
<keyword evidence="6" id="KW-0472">Membrane</keyword>
<dbReference type="GO" id="GO:0000155">
    <property type="term" value="F:phosphorelay sensor kinase activity"/>
    <property type="evidence" value="ECO:0007669"/>
    <property type="project" value="InterPro"/>
</dbReference>
<dbReference type="Gene3D" id="3.30.565.10">
    <property type="entry name" value="Histidine kinase-like ATPase, C-terminal domain"/>
    <property type="match status" value="1"/>
</dbReference>
<dbReference type="PRINTS" id="PR00344">
    <property type="entry name" value="BCTRLSENSOR"/>
</dbReference>
<dbReference type="PROSITE" id="PS50109">
    <property type="entry name" value="HIS_KIN"/>
    <property type="match status" value="1"/>
</dbReference>
<dbReference type="Gene3D" id="3.30.450.20">
    <property type="entry name" value="PAS domain"/>
    <property type="match status" value="4"/>
</dbReference>
<dbReference type="EC" id="2.7.13.3" evidence="2"/>
<dbReference type="InterPro" id="IPR036097">
    <property type="entry name" value="HisK_dim/P_sf"/>
</dbReference>
<reference evidence="10 11" key="1">
    <citation type="submission" date="2019-07" db="EMBL/GenBank/DDBJ databases">
        <title>Whole genome shotgun sequence of Rhodospirillum oryzae NBRC 107573.</title>
        <authorList>
            <person name="Hosoyama A."/>
            <person name="Uohara A."/>
            <person name="Ohji S."/>
            <person name="Ichikawa N."/>
        </authorList>
    </citation>
    <scope>NUCLEOTIDE SEQUENCE [LARGE SCALE GENOMIC DNA]</scope>
    <source>
        <strain evidence="10 11">NBRC 107573</strain>
    </source>
</reference>
<evidence type="ECO:0000256" key="2">
    <source>
        <dbReference type="ARBA" id="ARBA00012438"/>
    </source>
</evidence>
<sequence>MKTAAPASPGPARDLGPEGWVSRLARRIRRTQGAPVLLTVTVGVLFAMGWSVVENRRAVLNQAAERLNLETQAQAVHLETLLSTGLGRLGAGLAAEVARIRRTGPAPPLDQALDMALLHAPGVTGVTVRDGSSTVIVDWRRAFPVPGTAPVALPPLAWEPGPGKGELISDIPSGGHSTTLSLVVDAKRVLGTVVGETRPPTSCVGLYAGVHEVVHLGFCPAQILTAWSGRAGASGGVWMDQNWIFAVYPVGGTGLVLAAGIPEEPLLAHWRRDSTLVGVLGVILAAGMGITLLTMLSQTARVLASEDALRQRERQLSHALQGSGVGFWEWRPDPAPGLLLLYEGAIAGEHLAWSNFLERVWPQDRIRVRRAFESHLDAPQAPLDVRFRLDLGDARPIWVRLQGRAVETEGGRRPLRLTGLWSDISEQTAADLERRRLAVAMESSPLAVLTSDPRGLVEVASRKIEAMTGLAPELLAGRPLVDLWDDETPASTRAALASALDKGQPWQGEMVSRHPGSDRMIWQRVSLSPIRDTEGGLTGFVSVHEDVTEHHVLQERLELQISTVNAVLDAAPSGILVADTEGRPRLINQRLRWTWGLHPSQIQTDQPWALFSTLAAQVVDPPDFLETVRALSASPGESEVGCDLRLGDGRVIERHSMAIFGDDGVSWGRVWFFTDVTEHKRVERALSDQLEFQHTLVNTLPNPVFYTDRAGRVLGCNRAFADFLGLTPEAVFGLTLEDLFDRPCAEDLGAQDSALMAQGGLRFFEITLTDVHKIARSLAVAKAAFTDAQGQVNGVVGVLTDITDLKRVAEELRRSNQELEQFAYVASHDLQEPLRMVSSYLGLLKRRYGDCLGADADEFIGFAINGAHRMQALIHDLLQFSRIDTRGNPLAPVASAECVRLATENLRIAIDEADAVIETGPLPRVLADGAQLTSLFQNLIGNAIKYRSSERRPHVRVGAEQKGENWEFHVTDNGIGIDPRFAEKVFMIFQRLQTRERYEGTGIGLALAKKIVERHGGRIWLEGAEGVGTTFRFTLPVIVGDEGEGVPGRG</sequence>
<evidence type="ECO:0000259" key="9">
    <source>
        <dbReference type="PROSITE" id="PS50113"/>
    </source>
</evidence>
<comment type="catalytic activity">
    <reaction evidence="1">
        <text>ATP + protein L-histidine = ADP + protein N-phospho-L-histidine.</text>
        <dbReference type="EC" id="2.7.13.3"/>
    </reaction>
</comment>
<dbReference type="OrthoDB" id="7313492at2"/>
<feature type="domain" description="PAS" evidence="8">
    <location>
        <begin position="689"/>
        <end position="733"/>
    </location>
</feature>
<dbReference type="InterPro" id="IPR001610">
    <property type="entry name" value="PAC"/>
</dbReference>
<keyword evidence="6" id="KW-1133">Transmembrane helix</keyword>
<keyword evidence="11" id="KW-1185">Reference proteome</keyword>
<dbReference type="InterPro" id="IPR004358">
    <property type="entry name" value="Sig_transdc_His_kin-like_C"/>
</dbReference>
<evidence type="ECO:0000256" key="1">
    <source>
        <dbReference type="ARBA" id="ARBA00000085"/>
    </source>
</evidence>
<feature type="domain" description="PAC" evidence="9">
    <location>
        <begin position="762"/>
        <end position="814"/>
    </location>
</feature>
<accession>A0A512HA60</accession>
<dbReference type="Gene3D" id="1.10.287.130">
    <property type="match status" value="1"/>
</dbReference>
<dbReference type="Pfam" id="PF08448">
    <property type="entry name" value="PAS_4"/>
    <property type="match status" value="2"/>
</dbReference>
<evidence type="ECO:0000313" key="10">
    <source>
        <dbReference type="EMBL" id="GEO82341.1"/>
    </source>
</evidence>
<dbReference type="PROSITE" id="PS50113">
    <property type="entry name" value="PAC"/>
    <property type="match status" value="2"/>
</dbReference>
<evidence type="ECO:0000259" key="8">
    <source>
        <dbReference type="PROSITE" id="PS50112"/>
    </source>
</evidence>
<feature type="domain" description="PAS" evidence="8">
    <location>
        <begin position="433"/>
        <end position="503"/>
    </location>
</feature>
<feature type="transmembrane region" description="Helical" evidence="6">
    <location>
        <begin position="274"/>
        <end position="296"/>
    </location>
</feature>